<proteinExistence type="predicted"/>
<dbReference type="AlphaFoldDB" id="A0A084XVN9"/>
<accession>A0A084XVN9</accession>
<sequence>MRPLLDTVWQRRGTSWIWDEEAGMPEARITPDCRGSRRHQA</sequence>
<name>A0A084XVN9_9PROT</name>
<dbReference type="STRING" id="1457154.CAPSK01_004212"/>
<comment type="caution">
    <text evidence="1">The sequence shown here is derived from an EMBL/GenBank/DDBJ whole genome shotgun (WGS) entry which is preliminary data.</text>
</comment>
<dbReference type="EMBL" id="JDSS02000042">
    <property type="protein sequence ID" value="KFB66533.1"/>
    <property type="molecule type" value="Genomic_DNA"/>
</dbReference>
<evidence type="ECO:0000313" key="1">
    <source>
        <dbReference type="EMBL" id="KFB66533.1"/>
    </source>
</evidence>
<gene>
    <name evidence="1" type="ORF">CAPSK01_004212</name>
</gene>
<organism evidence="1 2">
    <name type="scientific">Candidatus Accumulibacter vicinus</name>
    <dbReference type="NCBI Taxonomy" id="2954382"/>
    <lineage>
        <taxon>Bacteria</taxon>
        <taxon>Pseudomonadati</taxon>
        <taxon>Pseudomonadota</taxon>
        <taxon>Betaproteobacteria</taxon>
        <taxon>Candidatus Accumulibacter</taxon>
    </lineage>
</organism>
<protein>
    <submittedName>
        <fullName evidence="1">Uncharacterized protein</fullName>
    </submittedName>
</protein>
<evidence type="ECO:0000313" key="2">
    <source>
        <dbReference type="Proteomes" id="UP000019812"/>
    </source>
</evidence>
<dbReference type="Proteomes" id="UP000019812">
    <property type="component" value="Unassembled WGS sequence"/>
</dbReference>
<reference evidence="1 2" key="1">
    <citation type="submission" date="2014-07" db="EMBL/GenBank/DDBJ databases">
        <title>Expanding our view of genomic diversity in Candidatus Accumulibacter clades.</title>
        <authorList>
            <person name="Skennerton C.T."/>
            <person name="Barr J.J."/>
            <person name="Slater F.R."/>
            <person name="Bond P.L."/>
            <person name="Tyson G.W."/>
        </authorList>
    </citation>
    <scope>NUCLEOTIDE SEQUENCE [LARGE SCALE GENOMIC DNA]</scope>
    <source>
        <strain evidence="2">SK-01</strain>
    </source>
</reference>